<dbReference type="Proteomes" id="UP001652623">
    <property type="component" value="Chromosome 11"/>
</dbReference>
<keyword evidence="4" id="KW-1185">Reference proteome</keyword>
<organism evidence="4 5">
    <name type="scientific">Ziziphus jujuba</name>
    <name type="common">Chinese jujube</name>
    <name type="synonym">Ziziphus sativa</name>
    <dbReference type="NCBI Taxonomy" id="326968"/>
    <lineage>
        <taxon>Eukaryota</taxon>
        <taxon>Viridiplantae</taxon>
        <taxon>Streptophyta</taxon>
        <taxon>Embryophyta</taxon>
        <taxon>Tracheophyta</taxon>
        <taxon>Spermatophyta</taxon>
        <taxon>Magnoliopsida</taxon>
        <taxon>eudicotyledons</taxon>
        <taxon>Gunneridae</taxon>
        <taxon>Pentapetalae</taxon>
        <taxon>rosids</taxon>
        <taxon>fabids</taxon>
        <taxon>Rosales</taxon>
        <taxon>Rhamnaceae</taxon>
        <taxon>Paliureae</taxon>
        <taxon>Ziziphus</taxon>
    </lineage>
</organism>
<dbReference type="InterPro" id="IPR045735">
    <property type="entry name" value="Spore_III_AA_AAA+_ATPase"/>
</dbReference>
<evidence type="ECO:0000313" key="5">
    <source>
        <dbReference type="RefSeq" id="XP_015899095.3"/>
    </source>
</evidence>
<dbReference type="CDD" id="cd00009">
    <property type="entry name" value="AAA"/>
    <property type="match status" value="1"/>
</dbReference>
<dbReference type="GeneID" id="107432459"/>
<dbReference type="InterPro" id="IPR034081">
    <property type="entry name" value="R3H_AAA"/>
</dbReference>
<dbReference type="Gene3D" id="3.40.50.300">
    <property type="entry name" value="P-loop containing nucleotide triphosphate hydrolases"/>
    <property type="match status" value="1"/>
</dbReference>
<dbReference type="InParanoid" id="A0A6P4AMA6"/>
<proteinExistence type="predicted"/>
<dbReference type="AlphaFoldDB" id="A0A6P4AMA6"/>
<dbReference type="PANTHER" id="PTHR20953:SF3">
    <property type="entry name" value="P-LOOP CONTAINING NUCLEOSIDE TRIPHOSPHATE HYDROLASES SUPERFAMILY PROTEIN"/>
    <property type="match status" value="1"/>
</dbReference>
<evidence type="ECO:0000259" key="3">
    <source>
        <dbReference type="SMART" id="SM00382"/>
    </source>
</evidence>
<dbReference type="InterPro" id="IPR003593">
    <property type="entry name" value="AAA+_ATPase"/>
</dbReference>
<evidence type="ECO:0000256" key="2">
    <source>
        <dbReference type="ARBA" id="ARBA00022840"/>
    </source>
</evidence>
<dbReference type="InterPro" id="IPR058670">
    <property type="entry name" value="PTPase_dom"/>
</dbReference>
<dbReference type="CDD" id="cd02645">
    <property type="entry name" value="R3H_AAA"/>
    <property type="match status" value="1"/>
</dbReference>
<reference evidence="5" key="1">
    <citation type="submission" date="2025-08" db="UniProtKB">
        <authorList>
            <consortium name="RefSeq"/>
        </authorList>
    </citation>
    <scope>IDENTIFICATION</scope>
    <source>
        <tissue evidence="5">Seedling</tissue>
    </source>
</reference>
<evidence type="ECO:0000313" key="4">
    <source>
        <dbReference type="Proteomes" id="UP001652623"/>
    </source>
</evidence>
<protein>
    <submittedName>
        <fullName evidence="5">Protein SEEDLING PLASTID DEVELOPMENT 1</fullName>
    </submittedName>
</protein>
<dbReference type="Pfam" id="PF25516">
    <property type="entry name" value="PTPase"/>
    <property type="match status" value="1"/>
</dbReference>
<dbReference type="PANTHER" id="PTHR20953">
    <property type="entry name" value="KINASE-RELATED"/>
    <property type="match status" value="1"/>
</dbReference>
<dbReference type="InterPro" id="IPR027417">
    <property type="entry name" value="P-loop_NTPase"/>
</dbReference>
<dbReference type="RefSeq" id="XP_015899095.3">
    <property type="nucleotide sequence ID" value="XM_016043609.4"/>
</dbReference>
<name>A0A6P4AMA6_ZIZJJ</name>
<keyword evidence="1" id="KW-0547">Nucleotide-binding</keyword>
<dbReference type="PRINTS" id="PR00830">
    <property type="entry name" value="ENDOLAPTASE"/>
</dbReference>
<evidence type="ECO:0000256" key="1">
    <source>
        <dbReference type="ARBA" id="ARBA00022741"/>
    </source>
</evidence>
<accession>A0A6P4AMA6</accession>
<dbReference type="SMART" id="SM00382">
    <property type="entry name" value="AAA"/>
    <property type="match status" value="1"/>
</dbReference>
<dbReference type="Pfam" id="PF19568">
    <property type="entry name" value="Spore_III_AA"/>
    <property type="match status" value="1"/>
</dbReference>
<dbReference type="GO" id="GO:0005524">
    <property type="term" value="F:ATP binding"/>
    <property type="evidence" value="ECO:0007669"/>
    <property type="project" value="UniProtKB-KW"/>
</dbReference>
<dbReference type="FunCoup" id="A0A6P4AMA6">
    <property type="interactions" value="500"/>
</dbReference>
<sequence>MLCFHPLHTSPPLLTSQLHQPRTFLSKTTTFPLQSPIFSCFPRFLEENLSGCRRCFLGSLCSTSSSCFSSPDDDIDVELGRLLALLPEEMRKRVSEHPELHQLIEVVMDLGRKPLARFPSGDFVLSDFPITVQDIEHATSQVGDFAIDNRAGISRTLHRISAIRNRKGSIIGLTCRVGRVISGSANLLRDLVQDGASLLLIGPPGVGKTTIIREIARMLANDYKKRVMIVDTSNEIGGDGDIPHAGIGNARRMQVPNSDMQHKVLIEAVENHMPQVIVIDEIGTKLEAMAASTIAQRGIQLVATAHGVTIENLIMNPSLEMLVGGVQSVTLGDEEASRRGVQKTVLERKGPATFSCGVEIVSKSELRVHLSLEKTVDAILSGRFPSVEVRKINSQESEEIVQGEPFICISSDLKNEIMFEDSPELIENGTLHNEYISEVSPKKREDSSEERMPLRLFVYGILEASVIQGIRQLKMDDTAVQLTDNISEADALLALQSKLKKNPGIQAAAKSHETPIYVTKTSSLVQIRKAIRALMSDHEEGKDFGPADKMRSLEKIDALEEARIAIEQIVIPKGESVELLPRPTHIISIQLDLIQKYQLEAEKFCSEAGERLRVLPFHSAGMTKDSKTSQTVGVDGGVGDLLDANGDTNGSPYCVDRLPLLPE</sequence>
<dbReference type="GO" id="GO:0009507">
    <property type="term" value="C:chloroplast"/>
    <property type="evidence" value="ECO:0007669"/>
    <property type="project" value="TreeGrafter"/>
</dbReference>
<keyword evidence="2" id="KW-0067">ATP-binding</keyword>
<gene>
    <name evidence="5" type="primary">LOC107432459</name>
</gene>
<dbReference type="KEGG" id="zju:107432459"/>
<feature type="domain" description="AAA+ ATPase" evidence="3">
    <location>
        <begin position="194"/>
        <end position="325"/>
    </location>
</feature>
<dbReference type="SUPFAM" id="SSF52540">
    <property type="entry name" value="P-loop containing nucleoside triphosphate hydrolases"/>
    <property type="match status" value="1"/>
</dbReference>